<feature type="domain" description="LarA-like N-terminal" evidence="1">
    <location>
        <begin position="13"/>
        <end position="202"/>
    </location>
</feature>
<dbReference type="InterPro" id="IPR048068">
    <property type="entry name" value="LarA-like"/>
</dbReference>
<organism evidence="3 4">
    <name type="scientific">Sphaerochaeta halotolerans</name>
    <dbReference type="NCBI Taxonomy" id="2293840"/>
    <lineage>
        <taxon>Bacteria</taxon>
        <taxon>Pseudomonadati</taxon>
        <taxon>Spirochaetota</taxon>
        <taxon>Spirochaetia</taxon>
        <taxon>Spirochaetales</taxon>
        <taxon>Sphaerochaetaceae</taxon>
        <taxon>Sphaerochaeta</taxon>
    </lineage>
</organism>
<dbReference type="Gene3D" id="3.40.50.11440">
    <property type="match status" value="1"/>
</dbReference>
<keyword evidence="4" id="KW-1185">Reference proteome</keyword>
<dbReference type="InterPro" id="IPR048520">
    <property type="entry name" value="LarA_C"/>
</dbReference>
<dbReference type="EMBL" id="QUWK01000019">
    <property type="protein sequence ID" value="RFU93768.1"/>
    <property type="molecule type" value="Genomic_DNA"/>
</dbReference>
<evidence type="ECO:0000259" key="1">
    <source>
        <dbReference type="Pfam" id="PF09861"/>
    </source>
</evidence>
<reference evidence="3 4" key="2">
    <citation type="submission" date="2018-09" db="EMBL/GenBank/DDBJ databases">
        <title>Genome of Sphaerochaeta halotolerans strain 4-11.</title>
        <authorList>
            <person name="Nazina T.N."/>
            <person name="Sokolova D.S."/>
        </authorList>
    </citation>
    <scope>NUCLEOTIDE SEQUENCE [LARGE SCALE GENOMIC DNA]</scope>
    <source>
        <strain evidence="3 4">4-11</strain>
    </source>
</reference>
<accession>A0A372MEF3</accession>
<evidence type="ECO:0000313" key="4">
    <source>
        <dbReference type="Proteomes" id="UP000264002"/>
    </source>
</evidence>
<gene>
    <name evidence="3" type="primary">larA</name>
    <name evidence="3" type="ORF">DYP60_12980</name>
</gene>
<proteinExistence type="predicted"/>
<sequence>MVFELKSGTMKEMLDISDLYIAGVVSPGNQSWRESSPLTDSQLAEAIDNPIGYQTVGETVGPGYKVAIVVDDATRPTPTRVILPFLLERLKKAGVADEDITITIGTGLHRPTTEQEREKILGSSVHHHFDLADNEVRNDEKYGLAGVADGKSIWLNKRILSAEQVFTIGVVKSHAFAGFTGGAKSILPAIASQRTIHENHCFHNIEYPRGILGSCEMSGTRKGMEEAARLVDPFIINVVLDGNNDIIFAAAGDVVQAHRKAVDFYAKSAMKSFPEEVDIALVYGGYAGSVSFYQALFGCNVVKTTQRPILKKGGIVVLYAECREGSGSRLFEEMMPAFDSPQSILDHLESSPVVDDQWAVQFLATFLRDMKVFVVSTGLSEDLAKVLRVRLFRNAKDAMEEAFSIAPKQAKVAVIENPDILIVNKS</sequence>
<dbReference type="Gene3D" id="3.90.226.30">
    <property type="match status" value="1"/>
</dbReference>
<comment type="caution">
    <text evidence="3">The sequence shown here is derived from an EMBL/GenBank/DDBJ whole genome shotgun (WGS) entry which is preliminary data.</text>
</comment>
<dbReference type="PANTHER" id="PTHR33171">
    <property type="entry name" value="LAR_N DOMAIN-CONTAINING PROTEIN"/>
    <property type="match status" value="1"/>
</dbReference>
<feature type="domain" description="Lactate racemase C-terminal" evidence="2">
    <location>
        <begin position="278"/>
        <end position="417"/>
    </location>
</feature>
<dbReference type="InterPro" id="IPR047926">
    <property type="entry name" value="Ni_dep_LarA"/>
</dbReference>
<dbReference type="Proteomes" id="UP000264002">
    <property type="component" value="Unassembled WGS sequence"/>
</dbReference>
<dbReference type="InterPro" id="IPR043166">
    <property type="entry name" value="LarA-like_C"/>
</dbReference>
<evidence type="ECO:0000259" key="2">
    <source>
        <dbReference type="Pfam" id="PF21113"/>
    </source>
</evidence>
<protein>
    <submittedName>
        <fullName evidence="3">Nickel-dependent lactate racemase</fullName>
    </submittedName>
</protein>
<dbReference type="Pfam" id="PF21113">
    <property type="entry name" value="LarA_C"/>
    <property type="match status" value="1"/>
</dbReference>
<dbReference type="GO" id="GO:0050043">
    <property type="term" value="F:lactate racemase activity"/>
    <property type="evidence" value="ECO:0007669"/>
    <property type="project" value="InterPro"/>
</dbReference>
<dbReference type="Pfam" id="PF09861">
    <property type="entry name" value="Lar_N"/>
    <property type="match status" value="1"/>
</dbReference>
<dbReference type="RefSeq" id="WP_117331444.1">
    <property type="nucleotide sequence ID" value="NZ_QUWK01000019.1"/>
</dbReference>
<dbReference type="InterPro" id="IPR018657">
    <property type="entry name" value="LarA-like_N"/>
</dbReference>
<dbReference type="PANTHER" id="PTHR33171:SF17">
    <property type="entry name" value="LARA-LIKE N-TERMINAL DOMAIN-CONTAINING PROTEIN"/>
    <property type="match status" value="1"/>
</dbReference>
<dbReference type="NCBIfam" id="NF033504">
    <property type="entry name" value="Ni_dep_LarA"/>
    <property type="match status" value="1"/>
</dbReference>
<name>A0A372MEF3_9SPIR</name>
<evidence type="ECO:0000313" key="3">
    <source>
        <dbReference type="EMBL" id="RFU93768.1"/>
    </source>
</evidence>
<dbReference type="AlphaFoldDB" id="A0A372MEF3"/>
<reference evidence="4" key="1">
    <citation type="submission" date="2018-08" db="EMBL/GenBank/DDBJ databases">
        <authorList>
            <person name="Grouzdev D.S."/>
            <person name="Krutkina M.S."/>
        </authorList>
    </citation>
    <scope>NUCLEOTIDE SEQUENCE [LARGE SCALE GENOMIC DNA]</scope>
    <source>
        <strain evidence="4">4-11</strain>
    </source>
</reference>